<keyword evidence="5 6" id="KW-0653">Protein transport</keyword>
<evidence type="ECO:0000256" key="5">
    <source>
        <dbReference type="ARBA" id="ARBA00022927"/>
    </source>
</evidence>
<evidence type="ECO:0000313" key="10">
    <source>
        <dbReference type="Proteomes" id="UP000006813"/>
    </source>
</evidence>
<dbReference type="GO" id="GO:0061608">
    <property type="term" value="F:nuclear import signal receptor activity"/>
    <property type="evidence" value="ECO:0007669"/>
    <property type="project" value="InterPro"/>
</dbReference>
<accession>G5AR58</accession>
<dbReference type="PANTHER" id="PTHR16356:SF1">
    <property type="entry name" value="TRANSMEMBRANE AND COILED-COIL DOMAIN-CONTAINING PROTEIN 6"/>
    <property type="match status" value="1"/>
</dbReference>
<dbReference type="eggNOG" id="ENOG502QPMC">
    <property type="taxonomic scope" value="Eukaryota"/>
</dbReference>
<name>G5AR58_HETGA</name>
<organism evidence="9 10">
    <name type="scientific">Heterocephalus glaber</name>
    <name type="common">Naked mole rat</name>
    <dbReference type="NCBI Taxonomy" id="10181"/>
    <lineage>
        <taxon>Eukaryota</taxon>
        <taxon>Metazoa</taxon>
        <taxon>Chordata</taxon>
        <taxon>Craniata</taxon>
        <taxon>Vertebrata</taxon>
        <taxon>Euteleostomi</taxon>
        <taxon>Mammalia</taxon>
        <taxon>Eutheria</taxon>
        <taxon>Euarchontoglires</taxon>
        <taxon>Glires</taxon>
        <taxon>Rodentia</taxon>
        <taxon>Hystricomorpha</taxon>
        <taxon>Bathyergidae</taxon>
        <taxon>Heterocephalus</taxon>
    </lineage>
</organism>
<dbReference type="InterPro" id="IPR011989">
    <property type="entry name" value="ARM-like"/>
</dbReference>
<sequence length="475" mass="53024">MWSRRQSHLRRVACGVEELRCRRREQEAALRKARREQQLVSKRLLRESIQQFLRLAQRGTDEKEREKALVSLRRGLQHLETQQTFIWMEGSMRILVGLLTCNRALLQLEAARCLHELSHSEQSAVAEACLPATSYLLIYLSGHSSDFIELCLYTLGNLIVESEAVRRHLLPQGIVPALASCIQSPHVAVLEAVGYTLSQLLQAKEAPEKIIPHILDSTLLQHMLQLMQPGPKLNPGVAVEFAWSLHYIICSQVNNALLITHGALSTLVLLLLDLAEVVQRTEDVGLELLACPVIRCLSNLLAEVATEDVGGQMELRDERIVAALFILLEFFLQKQPSLLPEGLWLLNNLTANSPTLCTSLLSLDLIEPLLQLLSLSNVVTVLVLTVLCNVAEKGPAYCQQLWPGPLLPCLLNTVALSDTDVVGQSLELLQLLFLYQPEAAQAFLQLSGLQALERHQEEVQLQDRVHAVQQTALHC</sequence>
<evidence type="ECO:0000259" key="8">
    <source>
        <dbReference type="PROSITE" id="PS51314"/>
    </source>
</evidence>
<keyword evidence="3 6" id="KW-0813">Transport</keyword>
<dbReference type="InterPro" id="IPR016024">
    <property type="entry name" value="ARM-type_fold"/>
</dbReference>
<dbReference type="InParanoid" id="G5AR58"/>
<evidence type="ECO:0000256" key="2">
    <source>
        <dbReference type="ARBA" id="ARBA00007617"/>
    </source>
</evidence>
<evidence type="ECO:0000256" key="3">
    <source>
        <dbReference type="ARBA" id="ARBA00022448"/>
    </source>
</evidence>
<comment type="subcellular location">
    <subcellularLocation>
        <location evidence="1">Endosome</location>
    </subcellularLocation>
</comment>
<dbReference type="SMART" id="SM00185">
    <property type="entry name" value="ARM"/>
    <property type="match status" value="6"/>
</dbReference>
<dbReference type="EMBL" id="JH166539">
    <property type="protein sequence ID" value="EHA99518.1"/>
    <property type="molecule type" value="Genomic_DNA"/>
</dbReference>
<protein>
    <submittedName>
        <fullName evidence="9">Transmembrane and coiled-coil domain-containing protein 6</fullName>
    </submittedName>
</protein>
<dbReference type="Proteomes" id="UP000006813">
    <property type="component" value="Unassembled WGS sequence"/>
</dbReference>
<evidence type="ECO:0000256" key="4">
    <source>
        <dbReference type="ARBA" id="ARBA00022753"/>
    </source>
</evidence>
<evidence type="ECO:0000256" key="1">
    <source>
        <dbReference type="ARBA" id="ARBA00004177"/>
    </source>
</evidence>
<dbReference type="Gene3D" id="1.25.10.10">
    <property type="entry name" value="Leucine-rich Repeat Variant"/>
    <property type="match status" value="2"/>
</dbReference>
<comment type="similarity">
    <text evidence="2">Belongs to the VPS37 family.</text>
</comment>
<dbReference type="GO" id="GO:0000813">
    <property type="term" value="C:ESCRT I complex"/>
    <property type="evidence" value="ECO:0007669"/>
    <property type="project" value="UniProtKB-ARBA"/>
</dbReference>
<dbReference type="InterPro" id="IPR000225">
    <property type="entry name" value="Armadillo"/>
</dbReference>
<reference evidence="9 10" key="1">
    <citation type="journal article" date="2011" name="Nature">
        <title>Genome sequencing reveals insights into physiology and longevity of the naked mole rat.</title>
        <authorList>
            <person name="Kim E.B."/>
            <person name="Fang X."/>
            <person name="Fushan A.A."/>
            <person name="Huang Z."/>
            <person name="Lobanov A.V."/>
            <person name="Han L."/>
            <person name="Marino S.M."/>
            <person name="Sun X."/>
            <person name="Turanov A.A."/>
            <person name="Yang P."/>
            <person name="Yim S.H."/>
            <person name="Zhao X."/>
            <person name="Kasaikina M.V."/>
            <person name="Stoletzki N."/>
            <person name="Peng C."/>
            <person name="Polak P."/>
            <person name="Xiong Z."/>
            <person name="Kiezun A."/>
            <person name="Zhu Y."/>
            <person name="Chen Y."/>
            <person name="Kryukov G.V."/>
            <person name="Zhang Q."/>
            <person name="Peshkin L."/>
            <person name="Yang L."/>
            <person name="Bronson R.T."/>
            <person name="Buffenstein R."/>
            <person name="Wang B."/>
            <person name="Han C."/>
            <person name="Li Q."/>
            <person name="Chen L."/>
            <person name="Zhao W."/>
            <person name="Sunyaev S.R."/>
            <person name="Park T.J."/>
            <person name="Zhang G."/>
            <person name="Wang J."/>
            <person name="Gladyshev V.N."/>
        </authorList>
    </citation>
    <scope>NUCLEOTIDE SEQUENCE [LARGE SCALE GENOMIC DNA]</scope>
</reference>
<dbReference type="PANTHER" id="PTHR16356">
    <property type="entry name" value="TRANSMEMBRANE AND COILED-COIL DOMAIN-CONTAINING PROTEIN 6 TMCO6"/>
    <property type="match status" value="1"/>
</dbReference>
<dbReference type="STRING" id="10181.G5AR58"/>
<feature type="domain" description="IBB" evidence="7">
    <location>
        <begin position="1"/>
        <end position="52"/>
    </location>
</feature>
<dbReference type="InterPro" id="IPR009851">
    <property type="entry name" value="Mod_r"/>
</dbReference>
<dbReference type="SUPFAM" id="SSF48371">
    <property type="entry name" value="ARM repeat"/>
    <property type="match status" value="1"/>
</dbReference>
<dbReference type="GO" id="GO:0006606">
    <property type="term" value="P:protein import into nucleus"/>
    <property type="evidence" value="ECO:0007669"/>
    <property type="project" value="InterPro"/>
</dbReference>
<keyword evidence="4" id="KW-0967">Endosome</keyword>
<dbReference type="AlphaFoldDB" id="G5AR58"/>
<evidence type="ECO:0000259" key="7">
    <source>
        <dbReference type="PROSITE" id="PS51214"/>
    </source>
</evidence>
<dbReference type="PROSITE" id="PS51314">
    <property type="entry name" value="VPS37_C"/>
    <property type="match status" value="1"/>
</dbReference>
<gene>
    <name evidence="9" type="ORF">GW7_12540</name>
</gene>
<dbReference type="PROSITE" id="PS51214">
    <property type="entry name" value="IBB"/>
    <property type="match status" value="1"/>
</dbReference>
<keyword evidence="9" id="KW-0472">Membrane</keyword>
<evidence type="ECO:0000313" key="9">
    <source>
        <dbReference type="EMBL" id="EHA99518.1"/>
    </source>
</evidence>
<keyword evidence="9" id="KW-0812">Transmembrane</keyword>
<feature type="domain" description="VPS37 C-terminal" evidence="8">
    <location>
        <begin position="1"/>
        <end position="29"/>
    </location>
</feature>
<proteinExistence type="inferred from homology"/>
<dbReference type="FunCoup" id="G5AR58">
    <property type="interactions" value="82"/>
</dbReference>
<evidence type="ECO:0000256" key="6">
    <source>
        <dbReference type="PROSITE-ProRule" id="PRU00646"/>
    </source>
</evidence>
<dbReference type="InterPro" id="IPR002652">
    <property type="entry name" value="Importin-a_IBB"/>
</dbReference>